<keyword evidence="9" id="KW-1185">Reference proteome</keyword>
<feature type="transmembrane region" description="Helical" evidence="6">
    <location>
        <begin position="283"/>
        <end position="303"/>
    </location>
</feature>
<sequence>MRYLFGCIAILLGILVLILQFRQKRKKLDFFATKKNESYIPEMIDQSVIDLKALTHISVIYRIKEFLASAILPLGEHAYYKILGFYIIALGVVVAVNHFFFSLPNLLVVPATLLVATIIGVFTLRHMVWKHFNDNFPDALNLLASAISAGESLMHAIIYVGQQMNNDVGREFKHMGERLQIGEPPHIVLKRACVRFPFPEFVFFAITLRANIERGGQLRDIISQLNRVMFDARSLEKKKSAMTSEARMSAKVVFVIPFIFMIVMRFLSPENFNYVFHDHLGRYILYYVLVSEAIGMAIIYMLMRGVKS</sequence>
<dbReference type="GO" id="GO:0005886">
    <property type="term" value="C:plasma membrane"/>
    <property type="evidence" value="ECO:0007669"/>
    <property type="project" value="UniProtKB-SubCell"/>
</dbReference>
<name>A0A4R1KIC0_9GAMM</name>
<dbReference type="PANTHER" id="PTHR35007">
    <property type="entry name" value="INTEGRAL MEMBRANE PROTEIN-RELATED"/>
    <property type="match status" value="1"/>
</dbReference>
<keyword evidence="5 6" id="KW-0472">Membrane</keyword>
<comment type="subcellular location">
    <subcellularLocation>
        <location evidence="1">Cell membrane</location>
        <topology evidence="1">Multi-pass membrane protein</topology>
    </subcellularLocation>
</comment>
<feature type="transmembrane region" description="Helical" evidence="6">
    <location>
        <begin position="140"/>
        <end position="160"/>
    </location>
</feature>
<evidence type="ECO:0000259" key="7">
    <source>
        <dbReference type="Pfam" id="PF00482"/>
    </source>
</evidence>
<protein>
    <submittedName>
        <fullName evidence="8">Tight adherence protein B</fullName>
    </submittedName>
</protein>
<keyword evidence="3 6" id="KW-0812">Transmembrane</keyword>
<feature type="transmembrane region" description="Helical" evidence="6">
    <location>
        <begin position="78"/>
        <end position="100"/>
    </location>
</feature>
<keyword evidence="2" id="KW-1003">Cell membrane</keyword>
<evidence type="ECO:0000313" key="8">
    <source>
        <dbReference type="EMBL" id="TCK64007.1"/>
    </source>
</evidence>
<feature type="transmembrane region" description="Helical" evidence="6">
    <location>
        <begin position="107"/>
        <end position="128"/>
    </location>
</feature>
<evidence type="ECO:0000256" key="2">
    <source>
        <dbReference type="ARBA" id="ARBA00022475"/>
    </source>
</evidence>
<feature type="domain" description="Type II secretion system protein GspF" evidence="7">
    <location>
        <begin position="140"/>
        <end position="264"/>
    </location>
</feature>
<dbReference type="PANTHER" id="PTHR35007:SF2">
    <property type="entry name" value="PILUS ASSEMBLE PROTEIN"/>
    <property type="match status" value="1"/>
</dbReference>
<dbReference type="RefSeq" id="WP_224054882.1">
    <property type="nucleotide sequence ID" value="NZ_OU594967.1"/>
</dbReference>
<evidence type="ECO:0000256" key="1">
    <source>
        <dbReference type="ARBA" id="ARBA00004651"/>
    </source>
</evidence>
<evidence type="ECO:0000313" key="9">
    <source>
        <dbReference type="Proteomes" id="UP000295565"/>
    </source>
</evidence>
<dbReference type="AlphaFoldDB" id="A0A4R1KIC0"/>
<dbReference type="Pfam" id="PF00482">
    <property type="entry name" value="T2SSF"/>
    <property type="match status" value="1"/>
</dbReference>
<feature type="transmembrane region" description="Helical" evidence="6">
    <location>
        <begin position="248"/>
        <end position="268"/>
    </location>
</feature>
<evidence type="ECO:0000256" key="4">
    <source>
        <dbReference type="ARBA" id="ARBA00022989"/>
    </source>
</evidence>
<accession>A0A4R1KIC0</accession>
<gene>
    <name evidence="8" type="ORF">EV690_0132</name>
</gene>
<evidence type="ECO:0000256" key="5">
    <source>
        <dbReference type="ARBA" id="ARBA00023136"/>
    </source>
</evidence>
<comment type="caution">
    <text evidence="8">The sequence shown here is derived from an EMBL/GenBank/DDBJ whole genome shotgun (WGS) entry which is preliminary data.</text>
</comment>
<reference evidence="8 9" key="1">
    <citation type="submission" date="2019-03" db="EMBL/GenBank/DDBJ databases">
        <title>Genomic Encyclopedia of Type Strains, Phase IV (KMG-IV): sequencing the most valuable type-strain genomes for metagenomic binning, comparative biology and taxonomic classification.</title>
        <authorList>
            <person name="Goeker M."/>
        </authorList>
    </citation>
    <scope>NUCLEOTIDE SEQUENCE [LARGE SCALE GENOMIC DNA]</scope>
    <source>
        <strain evidence="8 9">DSM 18577</strain>
    </source>
</reference>
<dbReference type="InterPro" id="IPR018076">
    <property type="entry name" value="T2SS_GspF_dom"/>
</dbReference>
<organism evidence="8 9">
    <name type="scientific">Celerinatantimonas diazotrophica</name>
    <dbReference type="NCBI Taxonomy" id="412034"/>
    <lineage>
        <taxon>Bacteria</taxon>
        <taxon>Pseudomonadati</taxon>
        <taxon>Pseudomonadota</taxon>
        <taxon>Gammaproteobacteria</taxon>
        <taxon>Celerinatantimonadaceae</taxon>
        <taxon>Celerinatantimonas</taxon>
    </lineage>
</organism>
<proteinExistence type="predicted"/>
<evidence type="ECO:0000256" key="3">
    <source>
        <dbReference type="ARBA" id="ARBA00022692"/>
    </source>
</evidence>
<evidence type="ECO:0000256" key="6">
    <source>
        <dbReference type="SAM" id="Phobius"/>
    </source>
</evidence>
<keyword evidence="4 6" id="KW-1133">Transmembrane helix</keyword>
<dbReference type="Proteomes" id="UP000295565">
    <property type="component" value="Unassembled WGS sequence"/>
</dbReference>
<dbReference type="EMBL" id="SMGD01000001">
    <property type="protein sequence ID" value="TCK64007.1"/>
    <property type="molecule type" value="Genomic_DNA"/>
</dbReference>